<evidence type="ECO:0000313" key="3">
    <source>
        <dbReference type="Proteomes" id="UP000035086"/>
    </source>
</evidence>
<protein>
    <submittedName>
        <fullName evidence="2">Uncharacterized protein</fullName>
    </submittedName>
</protein>
<dbReference type="AlphaFoldDB" id="A0AAJ5CYJ1"/>
<dbReference type="KEGG" id="ppul:RO07_20700"/>
<organism evidence="2 4">
    <name type="scientific">Pandoraea pulmonicola</name>
    <dbReference type="NCBI Taxonomy" id="93221"/>
    <lineage>
        <taxon>Bacteria</taxon>
        <taxon>Pseudomonadati</taxon>
        <taxon>Pseudomonadota</taxon>
        <taxon>Betaproteobacteria</taxon>
        <taxon>Burkholderiales</taxon>
        <taxon>Burkholderiaceae</taxon>
        <taxon>Pandoraea</taxon>
    </lineage>
</organism>
<dbReference type="RefSeq" id="WP_072637028.1">
    <property type="nucleotide sequence ID" value="NZ_CP010310.2"/>
</dbReference>
<dbReference type="EMBL" id="UGSJ01000001">
    <property type="protein sequence ID" value="SUA88610.1"/>
    <property type="molecule type" value="Genomic_DNA"/>
</dbReference>
<evidence type="ECO:0000313" key="2">
    <source>
        <dbReference type="EMBL" id="SUA88610.1"/>
    </source>
</evidence>
<name>A0AAJ5CYJ1_PANPU</name>
<dbReference type="Proteomes" id="UP000254589">
    <property type="component" value="Unassembled WGS sequence"/>
</dbReference>
<reference evidence="1" key="2">
    <citation type="submission" date="2016-11" db="EMBL/GenBank/DDBJ databases">
        <title>Complete Genome Sequencing of Pandoraea pulmonicola DSM 16583.</title>
        <authorList>
            <person name="Chan K.-G."/>
        </authorList>
    </citation>
    <scope>NUCLEOTIDE SEQUENCE</scope>
    <source>
        <strain evidence="1">DSM 16583</strain>
    </source>
</reference>
<evidence type="ECO:0000313" key="4">
    <source>
        <dbReference type="Proteomes" id="UP000254589"/>
    </source>
</evidence>
<dbReference type="EMBL" id="CP010310">
    <property type="protein sequence ID" value="APD13468.1"/>
    <property type="molecule type" value="Genomic_DNA"/>
</dbReference>
<proteinExistence type="predicted"/>
<keyword evidence="3" id="KW-1185">Reference proteome</keyword>
<sequence>MKAAVWKLAFLALIFAPHVGQGRESGQDGSRTLIITKGDGGDAAGATVMRDRWRHGTPDLINLSRMPLDELEPSQYRCVLVIGQGAVSDVARSAAITAKLSGKSVGLYAHLIDQNTLELLQKLRGRTALNLFFTRSQLTLLKLRNISGYRLLDSPHNQVWRKASQVIETVSPAKLAAGDAKDSLLAANEVIWLGGSFTTSSGKRRLFTADEIVAALKPLQGAMKPGSSVAVMLAPRIFERGMSAQEKGKLLVAIRDAFGRNETTFYGNEALISDLGNAGVSLRTAPSYETLMRLPWSARTKHYASVDQYNLFTDMKPEVEPFLFDPNDADQALYAADYINGERANLTSAILKHGCDQKSTAADAYTVRGAPSEIVP</sequence>
<accession>A0AAJ5CYJ1</accession>
<reference evidence="3" key="1">
    <citation type="submission" date="2014-12" db="EMBL/GenBank/DDBJ databases">
        <title>Complete Genome Sequencing of Pandoraea pulmonicola DSM 16583.</title>
        <authorList>
            <person name="Chan K.-G."/>
        </authorList>
    </citation>
    <scope>NUCLEOTIDE SEQUENCE [LARGE SCALE GENOMIC DNA]</scope>
    <source>
        <strain evidence="3">DSM 16583</strain>
    </source>
</reference>
<gene>
    <name evidence="2" type="ORF">NCTC13159_00060</name>
    <name evidence="1" type="ORF">RO07_20700</name>
</gene>
<reference evidence="2 4" key="3">
    <citation type="submission" date="2018-06" db="EMBL/GenBank/DDBJ databases">
        <authorList>
            <consortium name="Pathogen Informatics"/>
            <person name="Doyle S."/>
        </authorList>
    </citation>
    <scope>NUCLEOTIDE SEQUENCE [LARGE SCALE GENOMIC DNA]</scope>
    <source>
        <strain evidence="2 4">NCTC13159</strain>
    </source>
</reference>
<evidence type="ECO:0000313" key="1">
    <source>
        <dbReference type="EMBL" id="APD13468.1"/>
    </source>
</evidence>
<dbReference type="Proteomes" id="UP000035086">
    <property type="component" value="Chromosome"/>
</dbReference>